<dbReference type="PROSITE" id="PS01166">
    <property type="entry name" value="RNA_POL_BETA"/>
    <property type="match status" value="1"/>
</dbReference>
<feature type="domain" description="RNA polymerase Rpb2" evidence="11">
    <location>
        <begin position="1265"/>
        <end position="1339"/>
    </location>
</feature>
<dbReference type="HAMAP" id="MF_01321">
    <property type="entry name" value="RNApol_bact_RpoB"/>
    <property type="match status" value="1"/>
</dbReference>
<dbReference type="KEGG" id="bcig:AB162_448"/>
<dbReference type="FunFam" id="2.40.50.100:FF:000006">
    <property type="entry name" value="DNA-directed RNA polymerase subunit beta"/>
    <property type="match status" value="1"/>
</dbReference>
<evidence type="ECO:0000313" key="17">
    <source>
        <dbReference type="Proteomes" id="UP000056466"/>
    </source>
</evidence>
<dbReference type="Pfam" id="PF00562">
    <property type="entry name" value="RNA_pol_Rpb2_6"/>
    <property type="match status" value="1"/>
</dbReference>
<feature type="domain" description="RNA polymerase Rpb2" evidence="12">
    <location>
        <begin position="342"/>
        <end position="451"/>
    </location>
</feature>
<evidence type="ECO:0000259" key="14">
    <source>
        <dbReference type="Pfam" id="PF04565"/>
    </source>
</evidence>
<dbReference type="InterPro" id="IPR007641">
    <property type="entry name" value="RNA_pol_Rpb2_7"/>
</dbReference>
<dbReference type="RefSeq" id="WP_053097104.1">
    <property type="nucleotide sequence ID" value="NZ_CP011787.1"/>
</dbReference>
<keyword evidence="1 6" id="KW-0240">DNA-directed RNA polymerase</keyword>
<dbReference type="GO" id="GO:0003899">
    <property type="term" value="F:DNA-directed RNA polymerase activity"/>
    <property type="evidence" value="ECO:0007669"/>
    <property type="project" value="UniProtKB-UniRule"/>
</dbReference>
<evidence type="ECO:0000256" key="2">
    <source>
        <dbReference type="ARBA" id="ARBA00022679"/>
    </source>
</evidence>
<dbReference type="FunFam" id="2.40.50.150:FF:000001">
    <property type="entry name" value="DNA-directed RNA polymerase subunit beta"/>
    <property type="match status" value="1"/>
</dbReference>
<dbReference type="Proteomes" id="UP000056466">
    <property type="component" value="Chromosome"/>
</dbReference>
<dbReference type="FunFam" id="2.40.270.10:FF:000003">
    <property type="entry name" value="DNA-directed RNA polymerase subunit beta"/>
    <property type="match status" value="1"/>
</dbReference>
<dbReference type="Gene3D" id="2.40.270.10">
    <property type="entry name" value="DNA-directed RNA polymerase, subunit 2, domain 6"/>
    <property type="match status" value="2"/>
</dbReference>
<protein>
    <recommendedName>
        <fullName evidence="6 8">DNA-directed RNA polymerase subunit beta</fullName>
        <shortName evidence="6">RNAP subunit beta</shortName>
        <ecNumber evidence="6 8">2.7.7.6</ecNumber>
    </recommendedName>
    <alternativeName>
        <fullName evidence="6">RNA polymerase subunit beta</fullName>
    </alternativeName>
    <alternativeName>
        <fullName evidence="6">Transcriptase subunit beta</fullName>
    </alternativeName>
</protein>
<dbReference type="Pfam" id="PF04565">
    <property type="entry name" value="RNA_pol_Rpb2_3"/>
    <property type="match status" value="1"/>
</dbReference>
<evidence type="ECO:0000259" key="12">
    <source>
        <dbReference type="Pfam" id="PF04561"/>
    </source>
</evidence>
<reference evidence="16 17" key="1">
    <citation type="submission" date="2015-06" db="EMBL/GenBank/DDBJ databases">
        <title>Lineage-specific patterns of genome deterioration in obligate symbionts.</title>
        <authorList>
            <person name="Bennett G.M."/>
            <person name="McCutcheon J.P."/>
            <person name="McDonald B.R."/>
            <person name="Moran N.A."/>
        </authorList>
    </citation>
    <scope>NUCLEOTIDE SEQUENCE [LARGE SCALE GENOMIC DNA]</scope>
    <source>
        <strain evidence="16 17">B-GSS</strain>
    </source>
</reference>
<dbReference type="Gene3D" id="3.90.1100.10">
    <property type="match status" value="2"/>
</dbReference>
<evidence type="ECO:0000256" key="9">
    <source>
        <dbReference type="SAM" id="Coils"/>
    </source>
</evidence>
<dbReference type="InterPro" id="IPR019462">
    <property type="entry name" value="DNA-dir_RNA_pol_bsu_external_1"/>
</dbReference>
<organism evidence="16 17">
    <name type="scientific">Candidatus Palibaumannia cicadellinicola</name>
    <dbReference type="NCBI Taxonomy" id="186490"/>
    <lineage>
        <taxon>Bacteria</taxon>
        <taxon>Pseudomonadati</taxon>
        <taxon>Pseudomonadota</taxon>
        <taxon>Gammaproteobacteria</taxon>
        <taxon>Candidatus Palibaumannia</taxon>
    </lineage>
</organism>
<comment type="function">
    <text evidence="6 8">DNA-dependent RNA polymerase catalyzes the transcription of DNA into RNA using the four ribonucleoside triphosphates as substrates.</text>
</comment>
<keyword evidence="17" id="KW-1185">Reference proteome</keyword>
<comment type="similarity">
    <text evidence="6 7">Belongs to the RNA polymerase beta chain family.</text>
</comment>
<dbReference type="Pfam" id="PF10385">
    <property type="entry name" value="RNA_pol_Rpb2_45"/>
    <property type="match status" value="1"/>
</dbReference>
<dbReference type="Pfam" id="PF04563">
    <property type="entry name" value="RNA_pol_Rpb2_1"/>
    <property type="match status" value="1"/>
</dbReference>
<sequence length="1341" mass="151629">MVYSYTEKKRIRKDFGKRQQVLDVPYLLSIQIESFKKFIERDPNGKYGLEAAFSSVFPIQSYGGNAELQYISYRLGDPIFDVKECQMRGITFSVPLRVRLRLVINERETSKTSCKEQEVYMGEIPLMTDNGTFIINGTERVIVSQLHRSPGVFFDSDKGKIHSSGKVLFNARIIPYRGSWLDFEFDQKDHLFVRIDRRRKLPATIMLRALNFNTHQILDTFFEKVMYEINEYKCIMELIPERLRGETASFEIKVNNTIYVEKGRRITTRHINKLKQDMINRIEVPIDYLCGKVIAKDYFDVKTGEIIISANTVISLDLLNQLIKSGFKVIETLFTNDLDHGSYISETLRIDQTKDRISAIVEIYRMMRPGEPPTREAAEHLFENLFFSVDRYDLSAVGRMKFNRALLRKEIEGTGILSTKDIIDVMKKLIDIRNGKGEVDDIDHLGNRRIRSVGEMAENQFRLGLVRVERSVKERLSISDLDTMMPQDIINAKPISAAVKEFFSSSQLSQFMDQNNPLSEITHKRRISALGPGGLTRERAGFEVRDVHPTHYGRVCPIETPEGPNIGLINSLSVYARTNEYGFLETPYRIVKNGIVSEEIHYLSAIEEGNFIIAQANTNLNETGHLIEDLVTCRHKGESSLFSRDKVNYMDVSTQQIVSVGASLIPFLEHDDANRALMGANMQRQAVPTLRTDKPLVGTGMERIVAVDSGVTAVAKRGGKVQYVDASRIIINVNSNEMYLGEAGIDIYHLCKYIRSNQNTCISQRPCVYLNDTVERGDVLADGPSTDLGELALGQNMRIAFMPWNGYNFEDSMLISERVVQEDRFTTIHIQELTCISRDTKLGPEEITADIPNVGEAALCKLDESGIVYIGAEVTSGDILVGKVTPKGETQLTPEEKLLRAIFGEKASDVKDSSLRVPNGFSGTVIDVQIFTREGIDKDKRAIEIEEMQLNQVKKDLTEELHILEIGIFKRISDLLVKDGIDIDLNKISKLSSINWLQFSLTTEDKYKQLKTLVAQYDELKASFEQKLEDKRRKITQGDDLSPGVLKIVKVYLAVKRQIQPGDKMAGRHGNKGVISKINPIEDMPYDEHGVPVDIVLNPLGVPSRMNIGQILETHLGMAAKGIGDKINTMLIQQQNISKIRDFMQKAYDIGDNVRQKVDLNMLSDEEVLYLAENLKNGMPIATPVFDGAKEEEIKALLKLCNLPTSGQITLFDGRTGEKFERKVTVGYMYMLKLNHLVDDKMHARSTGSYSLVTQQPLGGKAQFGGQRFGEMEVWALEAYGAAYTLQEMLTVKSDDVNGRTKMYKNIVDGNKHMEPGMPESFNVLLKEIRSLGINIELEED</sequence>
<dbReference type="FunFam" id="3.90.1800.10:FF:000001">
    <property type="entry name" value="DNA-directed RNA polymerase subunit beta"/>
    <property type="match status" value="1"/>
</dbReference>
<dbReference type="FunFam" id="3.90.1100.10:FF:000002">
    <property type="entry name" value="DNA-directed RNA polymerase subunit beta"/>
    <property type="match status" value="1"/>
</dbReference>
<dbReference type="FunFam" id="2.30.150.10:FF:000001">
    <property type="entry name" value="DNA-directed RNA polymerase subunit beta"/>
    <property type="match status" value="1"/>
</dbReference>
<dbReference type="NCBIfam" id="TIGR02013">
    <property type="entry name" value="rpoB"/>
    <property type="match status" value="1"/>
</dbReference>
<dbReference type="Pfam" id="PF04561">
    <property type="entry name" value="RNA_pol_Rpb2_2"/>
    <property type="match status" value="2"/>
</dbReference>
<dbReference type="InterPro" id="IPR007644">
    <property type="entry name" value="RNA_pol_bsu_protrusion"/>
</dbReference>
<keyword evidence="4 6" id="KW-0804">Transcription</keyword>
<dbReference type="PATRIC" id="fig|186490.8.peg.422"/>
<dbReference type="FunFam" id="3.90.1110.10:FF:000004">
    <property type="entry name" value="DNA-directed RNA polymerase subunit beta"/>
    <property type="match status" value="1"/>
</dbReference>
<dbReference type="InterPro" id="IPR037034">
    <property type="entry name" value="RNA_pol_Rpb2_2_sf"/>
</dbReference>
<name>A0A0K2BLH7_9GAMM</name>
<dbReference type="EC" id="2.7.7.6" evidence="6 8"/>
<evidence type="ECO:0000256" key="5">
    <source>
        <dbReference type="ARBA" id="ARBA00048552"/>
    </source>
</evidence>
<evidence type="ECO:0000256" key="7">
    <source>
        <dbReference type="RuleBase" id="RU000434"/>
    </source>
</evidence>
<dbReference type="FunFam" id="2.40.270.10:FF:000004">
    <property type="entry name" value="DNA-directed RNA polymerase subunit beta"/>
    <property type="match status" value="1"/>
</dbReference>
<comment type="catalytic activity">
    <reaction evidence="5 6 8">
        <text>RNA(n) + a ribonucleoside 5'-triphosphate = RNA(n+1) + diphosphate</text>
        <dbReference type="Rhea" id="RHEA:21248"/>
        <dbReference type="Rhea" id="RHEA-COMP:14527"/>
        <dbReference type="Rhea" id="RHEA-COMP:17342"/>
        <dbReference type="ChEBI" id="CHEBI:33019"/>
        <dbReference type="ChEBI" id="CHEBI:61557"/>
        <dbReference type="ChEBI" id="CHEBI:140395"/>
        <dbReference type="EC" id="2.7.7.6"/>
    </reaction>
</comment>
<dbReference type="GO" id="GO:0000428">
    <property type="term" value="C:DNA-directed RNA polymerase complex"/>
    <property type="evidence" value="ECO:0007669"/>
    <property type="project" value="UniProtKB-KW"/>
</dbReference>
<evidence type="ECO:0000313" key="16">
    <source>
        <dbReference type="EMBL" id="AKZ66034.1"/>
    </source>
</evidence>
<dbReference type="InterPro" id="IPR007120">
    <property type="entry name" value="DNA-dir_RNAP_su2_dom"/>
</dbReference>
<keyword evidence="2 6" id="KW-0808">Transferase</keyword>
<dbReference type="InterPro" id="IPR007642">
    <property type="entry name" value="RNA_pol_Rpb2_2"/>
</dbReference>
<keyword evidence="3 6" id="KW-0548">Nucleotidyltransferase</keyword>
<dbReference type="Pfam" id="PF04560">
    <property type="entry name" value="RNA_pol_Rpb2_7"/>
    <property type="match status" value="1"/>
</dbReference>
<evidence type="ECO:0000256" key="3">
    <source>
        <dbReference type="ARBA" id="ARBA00022695"/>
    </source>
</evidence>
<dbReference type="Gene3D" id="3.90.1110.10">
    <property type="entry name" value="RNA polymerase Rpb2, domain 2"/>
    <property type="match status" value="2"/>
</dbReference>
<dbReference type="PANTHER" id="PTHR20856">
    <property type="entry name" value="DNA-DIRECTED RNA POLYMERASE I SUBUNIT 2"/>
    <property type="match status" value="1"/>
</dbReference>
<feature type="domain" description="DNA-directed RNA polymerase subunit 2 hybrid-binding" evidence="10">
    <location>
        <begin position="714"/>
        <end position="1263"/>
    </location>
</feature>
<evidence type="ECO:0000256" key="8">
    <source>
        <dbReference type="RuleBase" id="RU363031"/>
    </source>
</evidence>
<feature type="domain" description="RNA polymerase Rpb2" evidence="12">
    <location>
        <begin position="151"/>
        <end position="259"/>
    </location>
</feature>
<evidence type="ECO:0000259" key="15">
    <source>
        <dbReference type="Pfam" id="PF10385"/>
    </source>
</evidence>
<evidence type="ECO:0000259" key="10">
    <source>
        <dbReference type="Pfam" id="PF00562"/>
    </source>
</evidence>
<feature type="domain" description="DNA-directed RNA polymerase beta subunit external 1" evidence="15">
    <location>
        <begin position="588"/>
        <end position="653"/>
    </location>
</feature>
<dbReference type="FunFam" id="3.90.1110.10:FF:000001">
    <property type="entry name" value="DNA-directed RNA polymerase subunit beta"/>
    <property type="match status" value="1"/>
</dbReference>
<dbReference type="Gene3D" id="2.40.50.150">
    <property type="match status" value="1"/>
</dbReference>
<evidence type="ECO:0000256" key="1">
    <source>
        <dbReference type="ARBA" id="ARBA00022478"/>
    </source>
</evidence>
<dbReference type="InterPro" id="IPR007121">
    <property type="entry name" value="RNA_pol_bsu_CS"/>
</dbReference>
<dbReference type="InterPro" id="IPR037033">
    <property type="entry name" value="DNA-dir_RNAP_su2_hyb_sf"/>
</dbReference>
<dbReference type="InterPro" id="IPR010243">
    <property type="entry name" value="RNA_pol_bsu_bac"/>
</dbReference>
<dbReference type="GO" id="GO:0003677">
    <property type="term" value="F:DNA binding"/>
    <property type="evidence" value="ECO:0007669"/>
    <property type="project" value="UniProtKB-UniRule"/>
</dbReference>
<dbReference type="EMBL" id="CP011787">
    <property type="protein sequence ID" value="AKZ66034.1"/>
    <property type="molecule type" value="Genomic_DNA"/>
</dbReference>
<evidence type="ECO:0000259" key="11">
    <source>
        <dbReference type="Pfam" id="PF04560"/>
    </source>
</evidence>
<dbReference type="SUPFAM" id="SSF64484">
    <property type="entry name" value="beta and beta-prime subunits of DNA dependent RNA-polymerase"/>
    <property type="match status" value="1"/>
</dbReference>
<dbReference type="GO" id="GO:0006351">
    <property type="term" value="P:DNA-templated transcription"/>
    <property type="evidence" value="ECO:0007669"/>
    <property type="project" value="UniProtKB-UniRule"/>
</dbReference>
<feature type="domain" description="RNA polymerase Rpb2" evidence="14">
    <location>
        <begin position="510"/>
        <end position="577"/>
    </location>
</feature>
<accession>A0A0K2BLH7</accession>
<dbReference type="OrthoDB" id="9803954at2"/>
<dbReference type="Gene3D" id="2.40.50.100">
    <property type="match status" value="1"/>
</dbReference>
<dbReference type="InterPro" id="IPR015712">
    <property type="entry name" value="DNA-dir_RNA_pol_su2"/>
</dbReference>
<evidence type="ECO:0000256" key="6">
    <source>
        <dbReference type="HAMAP-Rule" id="MF_01321"/>
    </source>
</evidence>
<dbReference type="NCBIfam" id="NF001616">
    <property type="entry name" value="PRK00405.1"/>
    <property type="match status" value="1"/>
</dbReference>
<proteinExistence type="inferred from homology"/>
<dbReference type="InterPro" id="IPR014724">
    <property type="entry name" value="RNA_pol_RPB2_OB-fold"/>
</dbReference>
<gene>
    <name evidence="6 16" type="primary">rpoB</name>
    <name evidence="16" type="ORF">AB162_448</name>
</gene>
<dbReference type="InterPro" id="IPR007645">
    <property type="entry name" value="RNA_pol_Rpb2_3"/>
</dbReference>
<dbReference type="CDD" id="cd00653">
    <property type="entry name" value="RNA_pol_B_RPB2"/>
    <property type="match status" value="1"/>
</dbReference>
<keyword evidence="9" id="KW-0175">Coiled coil</keyword>
<feature type="domain" description="RNA polymerase beta subunit protrusion" evidence="13">
    <location>
        <begin position="27"/>
        <end position="496"/>
    </location>
</feature>
<evidence type="ECO:0000259" key="13">
    <source>
        <dbReference type="Pfam" id="PF04563"/>
    </source>
</evidence>
<dbReference type="GO" id="GO:0032549">
    <property type="term" value="F:ribonucleoside binding"/>
    <property type="evidence" value="ECO:0007669"/>
    <property type="project" value="InterPro"/>
</dbReference>
<dbReference type="Gene3D" id="3.90.1800.10">
    <property type="entry name" value="RNA polymerase alpha subunit dimerisation domain"/>
    <property type="match status" value="1"/>
</dbReference>
<dbReference type="Gene3D" id="2.30.150.10">
    <property type="entry name" value="DNA-directed RNA polymerase, beta subunit, external 1 domain"/>
    <property type="match status" value="1"/>
</dbReference>
<comment type="subunit">
    <text evidence="6 8">The RNAP catalytic core consists of 2 alpha, 1 beta, 1 beta' and 1 omega subunit. When a sigma factor is associated with the core the holoenzyme is formed, which can initiate transcription.</text>
</comment>
<evidence type="ECO:0000256" key="4">
    <source>
        <dbReference type="ARBA" id="ARBA00023163"/>
    </source>
</evidence>
<feature type="coiled-coil region" evidence="9">
    <location>
        <begin position="1007"/>
        <end position="1034"/>
    </location>
</feature>
<dbReference type="InterPro" id="IPR042107">
    <property type="entry name" value="DNA-dir_RNA_pol_bsu_ext_1_sf"/>
</dbReference>